<evidence type="ECO:0000259" key="4">
    <source>
        <dbReference type="PROSITE" id="PS01124"/>
    </source>
</evidence>
<sequence length="301" mass="32909">MAFSAVIEPLRAANTLAGKALYEWAVVGGGEGSIRASNGIVIAPDFAAPKAPPADYIVVCSGGDADRLQAAEPLSWIRKSLRRGGNIGSVADGAFYLGRAGLLDGFSCTLHWQSQPAFVEAFPGLKLERAIYVIDRTRFTSAGGIGALDMMLDLIALHHGDHLARGVAEWFVHDRIRASTDRERLQLRLRTGIRDDLVLDAVAHLEADREGPISIAVVARRLGVAIERLERAFKAEVGVLPAEYHKRLKLQRARDLLEHSAMSVREIGLASGYTSFSAFVRAFRTVYGKTPRQMRRVVDPR</sequence>
<dbReference type="InterPro" id="IPR029062">
    <property type="entry name" value="Class_I_gatase-like"/>
</dbReference>
<dbReference type="RefSeq" id="WP_307275152.1">
    <property type="nucleotide sequence ID" value="NZ_JAUSVX010000007.1"/>
</dbReference>
<dbReference type="EMBL" id="JAUSVX010000007">
    <property type="protein sequence ID" value="MDQ0470857.1"/>
    <property type="molecule type" value="Genomic_DNA"/>
</dbReference>
<proteinExistence type="predicted"/>
<gene>
    <name evidence="5" type="ORF">QO011_003876</name>
</gene>
<keyword evidence="3" id="KW-0804">Transcription</keyword>
<dbReference type="SUPFAM" id="SSF46689">
    <property type="entry name" value="Homeodomain-like"/>
    <property type="match status" value="2"/>
</dbReference>
<dbReference type="SMART" id="SM00342">
    <property type="entry name" value="HTH_ARAC"/>
    <property type="match status" value="1"/>
</dbReference>
<dbReference type="SUPFAM" id="SSF52317">
    <property type="entry name" value="Class I glutamine amidotransferase-like"/>
    <property type="match status" value="1"/>
</dbReference>
<dbReference type="PANTHER" id="PTHR43130">
    <property type="entry name" value="ARAC-FAMILY TRANSCRIPTIONAL REGULATOR"/>
    <property type="match status" value="1"/>
</dbReference>
<feature type="domain" description="HTH araC/xylS-type" evidence="4">
    <location>
        <begin position="199"/>
        <end position="297"/>
    </location>
</feature>
<dbReference type="InterPro" id="IPR009057">
    <property type="entry name" value="Homeodomain-like_sf"/>
</dbReference>
<organism evidence="5 6">
    <name type="scientific">Labrys wisconsinensis</name>
    <dbReference type="NCBI Taxonomy" id="425677"/>
    <lineage>
        <taxon>Bacteria</taxon>
        <taxon>Pseudomonadati</taxon>
        <taxon>Pseudomonadota</taxon>
        <taxon>Alphaproteobacteria</taxon>
        <taxon>Hyphomicrobiales</taxon>
        <taxon>Xanthobacteraceae</taxon>
        <taxon>Labrys</taxon>
    </lineage>
</organism>
<protein>
    <submittedName>
        <fullName evidence="5">Transcriptional regulator GlxA family with amidase domain</fullName>
    </submittedName>
</protein>
<dbReference type="PANTHER" id="PTHR43130:SF3">
    <property type="entry name" value="HTH-TYPE TRANSCRIPTIONAL REGULATOR RV1931C"/>
    <property type="match status" value="1"/>
</dbReference>
<accession>A0ABU0J9A6</accession>
<dbReference type="Pfam" id="PF01965">
    <property type="entry name" value="DJ-1_PfpI"/>
    <property type="match status" value="1"/>
</dbReference>
<dbReference type="PROSITE" id="PS00041">
    <property type="entry name" value="HTH_ARAC_FAMILY_1"/>
    <property type="match status" value="1"/>
</dbReference>
<dbReference type="Gene3D" id="1.10.10.60">
    <property type="entry name" value="Homeodomain-like"/>
    <property type="match status" value="2"/>
</dbReference>
<dbReference type="InterPro" id="IPR018060">
    <property type="entry name" value="HTH_AraC"/>
</dbReference>
<name>A0ABU0J9A6_9HYPH</name>
<keyword evidence="1" id="KW-0805">Transcription regulation</keyword>
<reference evidence="5 6" key="1">
    <citation type="submission" date="2023-07" db="EMBL/GenBank/DDBJ databases">
        <title>Genomic Encyclopedia of Type Strains, Phase IV (KMG-IV): sequencing the most valuable type-strain genomes for metagenomic binning, comparative biology and taxonomic classification.</title>
        <authorList>
            <person name="Goeker M."/>
        </authorList>
    </citation>
    <scope>NUCLEOTIDE SEQUENCE [LARGE SCALE GENOMIC DNA]</scope>
    <source>
        <strain evidence="5 6">DSM 19619</strain>
    </source>
</reference>
<evidence type="ECO:0000313" key="5">
    <source>
        <dbReference type="EMBL" id="MDQ0470857.1"/>
    </source>
</evidence>
<dbReference type="Gene3D" id="3.40.50.880">
    <property type="match status" value="1"/>
</dbReference>
<keyword evidence="2" id="KW-0238">DNA-binding</keyword>
<comment type="caution">
    <text evidence="5">The sequence shown here is derived from an EMBL/GenBank/DDBJ whole genome shotgun (WGS) entry which is preliminary data.</text>
</comment>
<dbReference type="CDD" id="cd03136">
    <property type="entry name" value="GATase1_AraC_ArgR_like"/>
    <property type="match status" value="1"/>
</dbReference>
<dbReference type="InterPro" id="IPR002818">
    <property type="entry name" value="DJ-1/PfpI"/>
</dbReference>
<dbReference type="PROSITE" id="PS01124">
    <property type="entry name" value="HTH_ARAC_FAMILY_2"/>
    <property type="match status" value="1"/>
</dbReference>
<evidence type="ECO:0000256" key="3">
    <source>
        <dbReference type="ARBA" id="ARBA00023163"/>
    </source>
</evidence>
<evidence type="ECO:0000313" key="6">
    <source>
        <dbReference type="Proteomes" id="UP001242480"/>
    </source>
</evidence>
<evidence type="ECO:0000256" key="2">
    <source>
        <dbReference type="ARBA" id="ARBA00023125"/>
    </source>
</evidence>
<dbReference type="InterPro" id="IPR018062">
    <property type="entry name" value="HTH_AraC-typ_CS"/>
</dbReference>
<dbReference type="Proteomes" id="UP001242480">
    <property type="component" value="Unassembled WGS sequence"/>
</dbReference>
<keyword evidence="6" id="KW-1185">Reference proteome</keyword>
<dbReference type="InterPro" id="IPR052158">
    <property type="entry name" value="INH-QAR"/>
</dbReference>
<evidence type="ECO:0000256" key="1">
    <source>
        <dbReference type="ARBA" id="ARBA00023015"/>
    </source>
</evidence>
<dbReference type="Pfam" id="PF12833">
    <property type="entry name" value="HTH_18"/>
    <property type="match status" value="1"/>
</dbReference>